<keyword evidence="11" id="KW-0413">Isomerase</keyword>
<protein>
    <submittedName>
        <fullName evidence="15">Uncharacterized protein</fullName>
    </submittedName>
</protein>
<organism evidence="15 16">
    <name type="scientific">Hirundo rustica rustica</name>
    <dbReference type="NCBI Taxonomy" id="333673"/>
    <lineage>
        <taxon>Eukaryota</taxon>
        <taxon>Metazoa</taxon>
        <taxon>Chordata</taxon>
        <taxon>Craniata</taxon>
        <taxon>Vertebrata</taxon>
        <taxon>Euteleostomi</taxon>
        <taxon>Archelosauria</taxon>
        <taxon>Archosauria</taxon>
        <taxon>Dinosauria</taxon>
        <taxon>Saurischia</taxon>
        <taxon>Theropoda</taxon>
        <taxon>Coelurosauria</taxon>
        <taxon>Aves</taxon>
        <taxon>Neognathae</taxon>
        <taxon>Neoaves</taxon>
        <taxon>Telluraves</taxon>
        <taxon>Australaves</taxon>
        <taxon>Passeriformes</taxon>
        <taxon>Sylvioidea</taxon>
        <taxon>Hirundinidae</taxon>
        <taxon>Hirundo</taxon>
    </lineage>
</organism>
<evidence type="ECO:0000256" key="6">
    <source>
        <dbReference type="ARBA" id="ARBA00022729"/>
    </source>
</evidence>
<dbReference type="FunFam" id="1.50.10.100:FF:000001">
    <property type="entry name" value="dermatan-sulfate epimerase isoform X1"/>
    <property type="match status" value="1"/>
</dbReference>
<dbReference type="SUPFAM" id="SSF48230">
    <property type="entry name" value="Chondroitin AC/alginate lyase"/>
    <property type="match status" value="1"/>
</dbReference>
<dbReference type="InterPro" id="IPR052447">
    <property type="entry name" value="Dermatan-Sulfate_Isomerase"/>
</dbReference>
<feature type="transmembrane region" description="Helical" evidence="14">
    <location>
        <begin position="1089"/>
        <end position="1112"/>
    </location>
</feature>
<evidence type="ECO:0000313" key="16">
    <source>
        <dbReference type="Proteomes" id="UP000269221"/>
    </source>
</evidence>
<comment type="subcellular location">
    <subcellularLocation>
        <location evidence="1">Membrane</location>
        <topology evidence="1">Multi-pass membrane protein</topology>
    </subcellularLocation>
</comment>
<feature type="transmembrane region" description="Helical" evidence="14">
    <location>
        <begin position="952"/>
        <end position="972"/>
    </location>
</feature>
<evidence type="ECO:0000313" key="15">
    <source>
        <dbReference type="EMBL" id="RMC13094.1"/>
    </source>
</evidence>
<evidence type="ECO:0000256" key="13">
    <source>
        <dbReference type="SAM" id="MobiDB-lite"/>
    </source>
</evidence>
<evidence type="ECO:0000256" key="12">
    <source>
        <dbReference type="ARBA" id="ARBA00023303"/>
    </source>
</evidence>
<feature type="region of interest" description="Disordered" evidence="13">
    <location>
        <begin position="1436"/>
        <end position="1457"/>
    </location>
</feature>
<feature type="transmembrane region" description="Helical" evidence="14">
    <location>
        <begin position="1329"/>
        <end position="1351"/>
    </location>
</feature>
<evidence type="ECO:0000256" key="8">
    <source>
        <dbReference type="ARBA" id="ARBA00023065"/>
    </source>
</evidence>
<comment type="similarity">
    <text evidence="2">Belongs to the dermatan-sulfate isomerase family.</text>
</comment>
<feature type="transmembrane region" description="Helical" evidence="14">
    <location>
        <begin position="1243"/>
        <end position="1263"/>
    </location>
</feature>
<dbReference type="GO" id="GO:1904669">
    <property type="term" value="P:ATP export"/>
    <property type="evidence" value="ECO:0007669"/>
    <property type="project" value="UniProtKB-ARBA"/>
</dbReference>
<dbReference type="Pfam" id="PF14798">
    <property type="entry name" value="Ca_hom_mod"/>
    <property type="match status" value="2"/>
</dbReference>
<dbReference type="STRING" id="333673.A0A3M0KPA1"/>
<keyword evidence="8" id="KW-0406">Ion transport</keyword>
<keyword evidence="16" id="KW-1185">Reference proteome</keyword>
<sequence length="1457" mass="166546">MVPFVNANYDSYPMLYFSKGDMETLRLQASTTHQHIAARLIEAVQTMLSNPLEYLPPWDPKEFSARWNEIYGNNLGALAMFCVLFPENMEAINMAKDYMERMAAQPSWLVKDAPWDEVPLAHSLVGFATAYDFLYNYLSKIQQERFLEVIANASGYMYETSYRRGWGFQYLHNHQPTNCVALLAGSLVLMNQGYLQEAYLWTKQVLAIMEKAVVLLQEVTDGSLYEGVAYGSYTTRSLFQYMFLVQRHFDISHFSHPWLKQHFAFLYRTVLPGFQRTVAIADSNYNWFYGPESQLVFLDKFVMRNGSGNWLAEQIRRNRVVEGPGTPSKGQRWCTLHTEFLWYDASLRSVPPPDYGVPKLHYFEDWGVVTYGSALPAEINRPFLSFKSGKLGGRAIYDIVHKNKYKEWIRGWRNFNAGHEHPDQNSFTFAPNGVPFITEALYGPKYTFLNNVLMFSPAVSKSCFSPWEGQITEDCSSKWLKYKHDLAGDCQGRVVAATERSGVVFIRGEGVGAYNPKLKLRKLQRNLILLHPQLLLLVDQIHLEDDSPLEAATSFFHNVDVPFEETVVDDVHGAFIRHRDGIYKMYWMDDTGHSEKATIASRMYPRGYPYNGTNYVNVTTLLRHPVTRAIYLFIGPSVDVQSFTVRGDSPQLDVFVTTGEHAYAVYLWPVEDGSRSAFAQVIADRQKIVFDQASAIRSSTVPEVKDYIGIVERNLQHFKPVFKQLEKEILSRVRNKASFRKTAERLLRFSDKRQTEEAIDRIFAISQRQQQQQRGRAKKNRKVAKGYKFVDAVPDIFAQIEVNERKVRQKAQTQAQKELPVDEDEEMKDLLDFADITYVKHKTGVSIKGRSGLAQMVATARSAPSISPSYTRLFLILNIAIFFVMLAMQLTGFALLKLKRGRKMNRLQNIVDFCIRHQTILGYSIVSLLTAACEPIFSSVVFKCPCNSGNMLYGSSFLLVPAFILFLLGFMVNARTWRLMTGKCSPGKHHQCSPWGTCARFCQVLVPMTAKALVAPLTWIVVALLGANFYECAASGSSLMEWYFCKDNGTECRKLLLKMPCDVELSAKLSSEQLSLHAQSQPMYPFSKLIGWFLIASIMTVALISTCVSRCCSPVSYLQLRFWKIYSKKEQELFEKKAEEHATKLAERNTNCFFEATDPAPFHTPSNEDWQKISILYTFNSQEQFYSMIHKYVSTNRGNSAKFKEEALVLLVIGYFLNSKTWKLFTGCWVNPRKIFPRGNVCHFFYVFGQITLNALVAPVMWLSVALLNGTFYECAMSGLKNPAYLHSVCNSKSEKCFEELHKVACDKSSLPFSESDELKRTLQAQSQILGWCVIVTTALLSLLTTCCASCQSKVSHLQLMFWRVYEGTEKEQLEQIFQLYATKLSERNLKCFFENKEPEPISLPAFQAWEDASQLYSFSSSKQHYSTIHRLVEEGQKGSSEEGETMLDFADRREIP</sequence>
<keyword evidence="7 14" id="KW-1133">Transmembrane helix</keyword>
<evidence type="ECO:0000256" key="11">
    <source>
        <dbReference type="ARBA" id="ARBA00023235"/>
    </source>
</evidence>
<dbReference type="GO" id="GO:0047757">
    <property type="term" value="F:chondroitin-glucuronate 5-epimerase activity"/>
    <property type="evidence" value="ECO:0007669"/>
    <property type="project" value="TreeGrafter"/>
</dbReference>
<evidence type="ECO:0000256" key="9">
    <source>
        <dbReference type="ARBA" id="ARBA00023136"/>
    </source>
</evidence>
<dbReference type="PANTHER" id="PTHR15532">
    <property type="match status" value="1"/>
</dbReference>
<dbReference type="InterPro" id="IPR029569">
    <property type="entry name" value="CALHM"/>
</dbReference>
<dbReference type="Proteomes" id="UP000269221">
    <property type="component" value="Unassembled WGS sequence"/>
</dbReference>
<keyword evidence="6" id="KW-0732">Signal</keyword>
<name>A0A3M0KPA1_HIRRU</name>
<comment type="caution">
    <text evidence="15">The sequence shown here is derived from an EMBL/GenBank/DDBJ whole genome shotgun (WGS) entry which is preliminary data.</text>
</comment>
<gene>
    <name evidence="15" type="ORF">DUI87_10625</name>
</gene>
<keyword evidence="12" id="KW-0407">Ion channel</keyword>
<reference evidence="15 16" key="1">
    <citation type="submission" date="2018-07" db="EMBL/GenBank/DDBJ databases">
        <title>A high quality draft genome assembly of the barn swallow (H. rustica rustica).</title>
        <authorList>
            <person name="Formenti G."/>
            <person name="Chiara M."/>
            <person name="Poveda L."/>
            <person name="Francoijs K.-J."/>
            <person name="Bonisoli-Alquati A."/>
            <person name="Canova L."/>
            <person name="Gianfranceschi L."/>
            <person name="Horner D.S."/>
            <person name="Saino N."/>
        </authorList>
    </citation>
    <scope>NUCLEOTIDE SEQUENCE [LARGE SCALE GENOMIC DNA]</scope>
    <source>
        <strain evidence="15">Chelidonia</strain>
        <tissue evidence="15">Blood</tissue>
    </source>
</reference>
<dbReference type="InterPro" id="IPR008929">
    <property type="entry name" value="Chondroitin_lyas"/>
</dbReference>
<feature type="transmembrane region" description="Helical" evidence="14">
    <location>
        <begin position="873"/>
        <end position="898"/>
    </location>
</feature>
<evidence type="ECO:0000256" key="14">
    <source>
        <dbReference type="SAM" id="Phobius"/>
    </source>
</evidence>
<dbReference type="OrthoDB" id="5946629at2759"/>
<dbReference type="Gene3D" id="1.50.10.100">
    <property type="entry name" value="Chondroitin AC/alginate lyase"/>
    <property type="match status" value="1"/>
</dbReference>
<dbReference type="EMBL" id="QRBI01000106">
    <property type="protein sequence ID" value="RMC13094.1"/>
    <property type="molecule type" value="Genomic_DNA"/>
</dbReference>
<dbReference type="PANTHER" id="PTHR15532:SF3">
    <property type="entry name" value="DERMATAN-SULFATE EPIMERASE"/>
    <property type="match status" value="1"/>
</dbReference>
<evidence type="ECO:0000256" key="3">
    <source>
        <dbReference type="ARBA" id="ARBA00008497"/>
    </source>
</evidence>
<evidence type="ECO:0000256" key="7">
    <source>
        <dbReference type="ARBA" id="ARBA00022989"/>
    </source>
</evidence>
<keyword evidence="10" id="KW-0325">Glycoprotein</keyword>
<accession>A0A3M0KPA1</accession>
<feature type="transmembrane region" description="Helical" evidence="14">
    <location>
        <begin position="1010"/>
        <end position="1030"/>
    </location>
</feature>
<proteinExistence type="inferred from homology"/>
<comment type="similarity">
    <text evidence="3">Belongs to the CALHM family.</text>
</comment>
<evidence type="ECO:0000256" key="5">
    <source>
        <dbReference type="ARBA" id="ARBA00022692"/>
    </source>
</evidence>
<dbReference type="Gene3D" id="2.70.98.70">
    <property type="match status" value="1"/>
</dbReference>
<dbReference type="GO" id="GO:0016020">
    <property type="term" value="C:membrane"/>
    <property type="evidence" value="ECO:0007669"/>
    <property type="project" value="UniProtKB-SubCell"/>
</dbReference>
<keyword evidence="4" id="KW-0813">Transport</keyword>
<keyword evidence="9 14" id="KW-0472">Membrane</keyword>
<dbReference type="GO" id="GO:0034220">
    <property type="term" value="P:monoatomic ion transmembrane transport"/>
    <property type="evidence" value="ECO:0007669"/>
    <property type="project" value="UniProtKB-KW"/>
</dbReference>
<dbReference type="FunFam" id="2.70.98.70:FF:000001">
    <property type="entry name" value="dermatan-sulfate epimerase isoform X1"/>
    <property type="match status" value="1"/>
</dbReference>
<evidence type="ECO:0000256" key="4">
    <source>
        <dbReference type="ARBA" id="ARBA00022448"/>
    </source>
</evidence>
<feature type="transmembrane region" description="Helical" evidence="14">
    <location>
        <begin position="919"/>
        <end position="940"/>
    </location>
</feature>
<evidence type="ECO:0000256" key="2">
    <source>
        <dbReference type="ARBA" id="ARBA00006556"/>
    </source>
</evidence>
<keyword evidence="5 14" id="KW-0812">Transmembrane</keyword>
<evidence type="ECO:0000256" key="1">
    <source>
        <dbReference type="ARBA" id="ARBA00004141"/>
    </source>
</evidence>
<evidence type="ECO:0000256" key="10">
    <source>
        <dbReference type="ARBA" id="ARBA00023180"/>
    </source>
</evidence>